<accession>A0ABQ9GHK6</accession>
<dbReference type="PANTHER" id="PTHR46880:SF8">
    <property type="entry name" value="E3 SUMO-PROTEIN LIGASE KIAA1586"/>
    <property type="match status" value="1"/>
</dbReference>
<keyword evidence="2" id="KW-1185">Reference proteome</keyword>
<proteinExistence type="predicted"/>
<dbReference type="PANTHER" id="PTHR46880">
    <property type="entry name" value="RAS-ASSOCIATING DOMAIN-CONTAINING PROTEIN"/>
    <property type="match status" value="1"/>
</dbReference>
<dbReference type="Proteomes" id="UP001159363">
    <property type="component" value="Chromosome 11"/>
</dbReference>
<reference evidence="1 2" key="1">
    <citation type="submission" date="2023-02" db="EMBL/GenBank/DDBJ databases">
        <title>LHISI_Scaffold_Assembly.</title>
        <authorList>
            <person name="Stuart O.P."/>
            <person name="Cleave R."/>
            <person name="Magrath M.J.L."/>
            <person name="Mikheyev A.S."/>
        </authorList>
    </citation>
    <scope>NUCLEOTIDE SEQUENCE [LARGE SCALE GENOMIC DNA]</scope>
    <source>
        <strain evidence="1">Daus_M_001</strain>
        <tissue evidence="1">Leg muscle</tissue>
    </source>
</reference>
<evidence type="ECO:0000313" key="2">
    <source>
        <dbReference type="Proteomes" id="UP001159363"/>
    </source>
</evidence>
<organism evidence="1 2">
    <name type="scientific">Dryococelus australis</name>
    <dbReference type="NCBI Taxonomy" id="614101"/>
    <lineage>
        <taxon>Eukaryota</taxon>
        <taxon>Metazoa</taxon>
        <taxon>Ecdysozoa</taxon>
        <taxon>Arthropoda</taxon>
        <taxon>Hexapoda</taxon>
        <taxon>Insecta</taxon>
        <taxon>Pterygota</taxon>
        <taxon>Neoptera</taxon>
        <taxon>Polyneoptera</taxon>
        <taxon>Phasmatodea</taxon>
        <taxon>Verophasmatodea</taxon>
        <taxon>Anareolatae</taxon>
        <taxon>Phasmatidae</taxon>
        <taxon>Eurycanthinae</taxon>
        <taxon>Dryococelus</taxon>
    </lineage>
</organism>
<dbReference type="EMBL" id="JARBHB010000012">
    <property type="protein sequence ID" value="KAJ8871502.1"/>
    <property type="molecule type" value="Genomic_DNA"/>
</dbReference>
<evidence type="ECO:0000313" key="1">
    <source>
        <dbReference type="EMBL" id="KAJ8871502.1"/>
    </source>
</evidence>
<evidence type="ECO:0008006" key="3">
    <source>
        <dbReference type="Google" id="ProtNLM"/>
    </source>
</evidence>
<gene>
    <name evidence="1" type="ORF">PR048_027824</name>
</gene>
<protein>
    <recommendedName>
        <fullName evidence="3">DUF4371 domain-containing protein</fullName>
    </recommendedName>
</protein>
<name>A0ABQ9GHK6_9NEOP</name>
<sequence>MKEQIIRQIKNVSGKISIIIDESTSQVQNLCEISKEQPPTYLFLDLVKLSDEKSETIFQSLLGCLEKHGFDSEYLKQNLVGFTSDGASVMLGKHSAVAQKCLYQYPNRYNNSALYESPTDWRSVNHFHIYMDKLYTLFSRSPMNQRQLAECAAELDQVMNKIDRILSTRWLASLFQTVSAVQFGYSSLFNNFSKAK</sequence>
<comment type="caution">
    <text evidence="1">The sequence shown here is derived from an EMBL/GenBank/DDBJ whole genome shotgun (WGS) entry which is preliminary data.</text>
</comment>